<keyword evidence="3" id="KW-1185">Reference proteome</keyword>
<comment type="cofactor">
    <cofactor evidence="1">
        <name>heme</name>
        <dbReference type="ChEBI" id="CHEBI:30413"/>
    </cofactor>
    <text evidence="1">Binds 1 heme group per subunit.</text>
</comment>
<dbReference type="InterPro" id="IPR004981">
    <property type="entry name" value="Trp_2_3_dOase"/>
</dbReference>
<dbReference type="RefSeq" id="WP_179615676.1">
    <property type="nucleotide sequence ID" value="NZ_JACCBE010000001.1"/>
</dbReference>
<feature type="binding site" evidence="1">
    <location>
        <position position="253"/>
    </location>
    <ligand>
        <name>substrate</name>
    </ligand>
</feature>
<dbReference type="AlphaFoldDB" id="A0A7Y9JRW7"/>
<feature type="binding site" description="axial binding residue" evidence="1">
    <location>
        <position position="239"/>
    </location>
    <ligand>
        <name>heme</name>
        <dbReference type="ChEBI" id="CHEBI:30413"/>
    </ligand>
    <ligandPart>
        <name>Fe</name>
        <dbReference type="ChEBI" id="CHEBI:18248"/>
    </ligandPart>
</feature>
<dbReference type="EC" id="1.13.11.11" evidence="1"/>
<dbReference type="GO" id="GO:0004833">
    <property type="term" value="F:L-tryptophan 2,3-dioxygenase activity"/>
    <property type="evidence" value="ECO:0007669"/>
    <property type="project" value="UniProtKB-UniRule"/>
</dbReference>
<comment type="subunit">
    <text evidence="1">Homotetramer.</text>
</comment>
<protein>
    <recommendedName>
        <fullName evidence="1">Tryptophan 2,3-dioxygenase</fullName>
        <shortName evidence="1">TDO</shortName>
        <ecNumber evidence="1">1.13.11.11</ecNumber>
    </recommendedName>
    <alternativeName>
        <fullName evidence="1">Tryptamin 2,3-dioxygenase</fullName>
    </alternativeName>
    <alternativeName>
        <fullName evidence="1">Tryptophan oxygenase</fullName>
        <shortName evidence="1">TO</shortName>
        <shortName evidence="1">TRPO</shortName>
    </alternativeName>
    <alternativeName>
        <fullName evidence="1">Tryptophan pyrrolase</fullName>
    </alternativeName>
    <alternativeName>
        <fullName evidence="1">Tryptophanase</fullName>
    </alternativeName>
</protein>
<organism evidence="2 3">
    <name type="scientific">Nocardioides marinisabuli</name>
    <dbReference type="NCBI Taxonomy" id="419476"/>
    <lineage>
        <taxon>Bacteria</taxon>
        <taxon>Bacillati</taxon>
        <taxon>Actinomycetota</taxon>
        <taxon>Actinomycetes</taxon>
        <taxon>Propionibacteriales</taxon>
        <taxon>Nocardioidaceae</taxon>
        <taxon>Nocardioides</taxon>
    </lineage>
</organism>
<comment type="caution">
    <text evidence="2">The sequence shown here is derived from an EMBL/GenBank/DDBJ whole genome shotgun (WGS) entry which is preliminary data.</text>
</comment>
<proteinExistence type="inferred from homology"/>
<accession>A0A7Y9JRW7</accession>
<dbReference type="PANTHER" id="PTHR10138:SF0">
    <property type="entry name" value="TRYPTOPHAN 2,3-DIOXYGENASE"/>
    <property type="match status" value="1"/>
</dbReference>
<keyword evidence="1 2" id="KW-0223">Dioxygenase</keyword>
<dbReference type="Proteomes" id="UP000516957">
    <property type="component" value="Unassembled WGS sequence"/>
</dbReference>
<comment type="function">
    <text evidence="1">Heme-dependent dioxygenase that catalyzes the oxidative cleavage of the L-tryptophan (L-Trp) pyrrole ring and converts L-tryptophan to N-formyl-L-kynurenine. Catalyzes the oxidative cleavage of the indole moiety.</text>
</comment>
<dbReference type="PANTHER" id="PTHR10138">
    <property type="entry name" value="TRYPTOPHAN 2,3-DIOXYGENASE"/>
    <property type="match status" value="1"/>
</dbReference>
<dbReference type="Pfam" id="PF03301">
    <property type="entry name" value="Trp_dioxygenase"/>
    <property type="match status" value="2"/>
</dbReference>
<comment type="pathway">
    <text evidence="1">Amino-acid degradation; L-tryptophan degradation via kynurenine pathway; L-kynurenine from L-tryptophan: step 1/2.</text>
</comment>
<gene>
    <name evidence="1" type="primary">kynA</name>
    <name evidence="2" type="ORF">BKA08_002236</name>
</gene>
<evidence type="ECO:0000313" key="2">
    <source>
        <dbReference type="EMBL" id="NYD57998.1"/>
    </source>
</evidence>
<keyword evidence="1" id="KW-0408">Iron</keyword>
<evidence type="ECO:0000313" key="3">
    <source>
        <dbReference type="Proteomes" id="UP000516957"/>
    </source>
</evidence>
<dbReference type="UniPathway" id="UPA00333">
    <property type="reaction ID" value="UER00453"/>
</dbReference>
<keyword evidence="1" id="KW-0479">Metal-binding</keyword>
<feature type="binding site" evidence="1">
    <location>
        <position position="128"/>
    </location>
    <ligand>
        <name>substrate</name>
    </ligand>
</feature>
<comment type="similarity">
    <text evidence="1">Belongs to the tryptophan 2,3-dioxygenase family.</text>
</comment>
<feature type="binding site" evidence="1">
    <location>
        <begin position="56"/>
        <end position="60"/>
    </location>
    <ligand>
        <name>substrate</name>
    </ligand>
</feature>
<name>A0A7Y9JRW7_9ACTN</name>
<dbReference type="Gene3D" id="1.20.58.480">
    <property type="match status" value="1"/>
</dbReference>
<dbReference type="GO" id="GO:0046872">
    <property type="term" value="F:metal ion binding"/>
    <property type="evidence" value="ECO:0007669"/>
    <property type="project" value="UniProtKB-KW"/>
</dbReference>
<keyword evidence="1 2" id="KW-0560">Oxidoreductase</keyword>
<dbReference type="HAMAP" id="MF_01972">
    <property type="entry name" value="T23O"/>
    <property type="match status" value="1"/>
</dbReference>
<dbReference type="GO" id="GO:0019442">
    <property type="term" value="P:L-tryptophan catabolic process to acetyl-CoA"/>
    <property type="evidence" value="ECO:0007669"/>
    <property type="project" value="TreeGrafter"/>
</dbReference>
<keyword evidence="1" id="KW-0823">Tryptophan catabolism</keyword>
<dbReference type="GO" id="GO:0019441">
    <property type="term" value="P:L-tryptophan catabolic process to kynurenine"/>
    <property type="evidence" value="ECO:0007669"/>
    <property type="project" value="UniProtKB-UniRule"/>
</dbReference>
<evidence type="ECO:0000256" key="1">
    <source>
        <dbReference type="HAMAP-Rule" id="MF_01972"/>
    </source>
</evidence>
<dbReference type="GO" id="GO:0020037">
    <property type="term" value="F:heme binding"/>
    <property type="evidence" value="ECO:0007669"/>
    <property type="project" value="UniProtKB-UniRule"/>
</dbReference>
<dbReference type="InterPro" id="IPR037217">
    <property type="entry name" value="Trp/Indoleamine_2_3_dOase-like"/>
</dbReference>
<dbReference type="SUPFAM" id="SSF140959">
    <property type="entry name" value="Indolic compounds 2,3-dioxygenase-like"/>
    <property type="match status" value="1"/>
</dbReference>
<keyword evidence="1" id="KW-0349">Heme</keyword>
<sequence>MSGQPGQGAATRGDETFVSFGEQGAQLTYGSYLRLPQLLDSQHLESDPPAHDELLFITIHQVYELWFKQLLHEVTAARDALLSPPGTGRDRLWWAQHLLARVHVIERTLVQQVDVLETMTPQDFLEFRQRLAPASGFQSVQFRELEFLSGAKDPGYLDRFRGLSDDEQERLRRRLEEPTLWDAFVTALGGAGFDVGDDEQVARALHTVAHDRDSHAALWALAEALLQHDELAASWRARHVVMVERMIGAKSGTGGSSGSTYLRSRLPLQYYPLLWELRSQL</sequence>
<comment type="catalytic activity">
    <reaction evidence="1">
        <text>L-tryptophan + O2 = N-formyl-L-kynurenine</text>
        <dbReference type="Rhea" id="RHEA:24536"/>
        <dbReference type="ChEBI" id="CHEBI:15379"/>
        <dbReference type="ChEBI" id="CHEBI:57912"/>
        <dbReference type="ChEBI" id="CHEBI:58629"/>
        <dbReference type="EC" id="1.13.11.11"/>
    </reaction>
</comment>
<reference evidence="2 3" key="1">
    <citation type="submission" date="2020-07" db="EMBL/GenBank/DDBJ databases">
        <title>Sequencing the genomes of 1000 actinobacteria strains.</title>
        <authorList>
            <person name="Klenk H.-P."/>
        </authorList>
    </citation>
    <scope>NUCLEOTIDE SEQUENCE [LARGE SCALE GENOMIC DNA]</scope>
    <source>
        <strain evidence="2 3">DSM 18965</strain>
    </source>
</reference>
<dbReference type="EMBL" id="JACCBE010000001">
    <property type="protein sequence ID" value="NYD57998.1"/>
    <property type="molecule type" value="Genomic_DNA"/>
</dbReference>
<comment type="caution">
    <text evidence="1">Lacks conserved residue(s) required for the propagation of feature annotation.</text>
</comment>